<dbReference type="Pfam" id="PF03407">
    <property type="entry name" value="Nucleotid_trans"/>
    <property type="match status" value="1"/>
</dbReference>
<accession>A0A9W7AKX3</accession>
<sequence>MHILDSNDYSNFPTETYPRLHALKLSSHLIHDSPSLHTLLSQTAIDNNIIILMANSGHSSLTSNALNSLKRLGIKNVILFGLDSSTCTSPYFTTESSINYPCYHLPSTFLQSLCGSCGLKNVWSSGFADVAIIKPTLITSLLSLNYNVLWTDTDVVFTVDPFGKIRGGGDVAIQAGGTNVFDKNDWKGSTEAEIYFRDELCTGFYYVKSSPQTIKFFTQTVLELSLHSDDVKFGDQSSFNLVMFEWMFRDEVGLSVDILNPTEFPTGSLFFDHHNSVYKDNGEIVFMVHNNFIIGSEKKVERFKKYNMWLEDSYLKNLDYSSTEFKVLGQSVPTLKLGELSIDFQKPEVGEDYFEVYKNQPVLMYVNDDLPVEEQRERVIVSISTGGRKWFDLYVLPRLKDYAVKTRSSILLVRRQTECDRFNNVVYDSWKDSRRETVDEKPGGERSFDDDDYLYHDCVKAGKVRVWGEVLKHFKNVLYVDDTVLISRNALDIFDSVGENGLGVVGEGGVRPASENEAFMRVVYNRYSNTSFAPYNDELKMSQLRNFEFFNSGVVVFNRDLHLDALIDSLPAYVNDPTLKRDQGFANNLAFTSNFHVVYLDFKWNYMGSFVLPDGTGPAEHKKHLVDYEPKDAYFVHLTTGVNGNIKEKELIGSYNYRTEIFRKIDEAMP</sequence>
<dbReference type="InterPro" id="IPR052636">
    <property type="entry name" value="UDP-D-xylose:L-fucose_XylT"/>
</dbReference>
<comment type="caution">
    <text evidence="3">The sequence shown here is derived from an EMBL/GenBank/DDBJ whole genome shotgun (WGS) entry which is preliminary data.</text>
</comment>
<evidence type="ECO:0000259" key="2">
    <source>
        <dbReference type="Pfam" id="PF03407"/>
    </source>
</evidence>
<feature type="domain" description="Nucleotide-diphospho-sugar transferase" evidence="2">
    <location>
        <begin position="124"/>
        <end position="303"/>
    </location>
</feature>
<proteinExistence type="inferred from homology"/>
<organism evidence="3 4">
    <name type="scientific">Triparma laevis f. inornata</name>
    <dbReference type="NCBI Taxonomy" id="1714386"/>
    <lineage>
        <taxon>Eukaryota</taxon>
        <taxon>Sar</taxon>
        <taxon>Stramenopiles</taxon>
        <taxon>Ochrophyta</taxon>
        <taxon>Bolidophyceae</taxon>
        <taxon>Parmales</taxon>
        <taxon>Triparmaceae</taxon>
        <taxon>Triparma</taxon>
    </lineage>
</organism>
<evidence type="ECO:0000256" key="1">
    <source>
        <dbReference type="ARBA" id="ARBA00007033"/>
    </source>
</evidence>
<dbReference type="Proteomes" id="UP001162640">
    <property type="component" value="Unassembled WGS sequence"/>
</dbReference>
<gene>
    <name evidence="3" type="ORF">TL16_g05351</name>
</gene>
<evidence type="ECO:0000313" key="3">
    <source>
        <dbReference type="EMBL" id="GMH70209.1"/>
    </source>
</evidence>
<dbReference type="SUPFAM" id="SSF53448">
    <property type="entry name" value="Nucleotide-diphospho-sugar transferases"/>
    <property type="match status" value="1"/>
</dbReference>
<dbReference type="InterPro" id="IPR029044">
    <property type="entry name" value="Nucleotide-diphossugar_trans"/>
</dbReference>
<dbReference type="AlphaFoldDB" id="A0A9W7AKX3"/>
<name>A0A9W7AKX3_9STRA</name>
<comment type="similarity">
    <text evidence="1">Belongs to the glycosyltransferase 77 family.</text>
</comment>
<dbReference type="GO" id="GO:0016757">
    <property type="term" value="F:glycosyltransferase activity"/>
    <property type="evidence" value="ECO:0007669"/>
    <property type="project" value="TreeGrafter"/>
</dbReference>
<evidence type="ECO:0000313" key="4">
    <source>
        <dbReference type="Proteomes" id="UP001162640"/>
    </source>
</evidence>
<dbReference type="EMBL" id="BLQM01000155">
    <property type="protein sequence ID" value="GMH70209.1"/>
    <property type="molecule type" value="Genomic_DNA"/>
</dbReference>
<dbReference type="PANTHER" id="PTHR47032">
    <property type="entry name" value="UDP-D-XYLOSE:L-FUCOSE ALPHA-1,3-D-XYLOSYLTRANSFERASE-RELATED"/>
    <property type="match status" value="1"/>
</dbReference>
<reference evidence="4" key="1">
    <citation type="journal article" date="2023" name="Commun. Biol.">
        <title>Genome analysis of Parmales, the sister group of diatoms, reveals the evolutionary specialization of diatoms from phago-mixotrophs to photoautotrophs.</title>
        <authorList>
            <person name="Ban H."/>
            <person name="Sato S."/>
            <person name="Yoshikawa S."/>
            <person name="Yamada K."/>
            <person name="Nakamura Y."/>
            <person name="Ichinomiya M."/>
            <person name="Sato N."/>
            <person name="Blanc-Mathieu R."/>
            <person name="Endo H."/>
            <person name="Kuwata A."/>
            <person name="Ogata H."/>
        </authorList>
    </citation>
    <scope>NUCLEOTIDE SEQUENCE [LARGE SCALE GENOMIC DNA]</scope>
</reference>
<dbReference type="InterPro" id="IPR005069">
    <property type="entry name" value="Nucl-diP-sugar_transferase"/>
</dbReference>
<dbReference type="PANTHER" id="PTHR47032:SF1">
    <property type="entry name" value="UDP-D-XYLOSE:L-FUCOSE ALPHA-1,3-D-XYLOSYLTRANSFERASE-RELATED"/>
    <property type="match status" value="1"/>
</dbReference>
<dbReference type="GO" id="GO:0005794">
    <property type="term" value="C:Golgi apparatus"/>
    <property type="evidence" value="ECO:0007669"/>
    <property type="project" value="TreeGrafter"/>
</dbReference>
<dbReference type="Gene3D" id="3.90.550.10">
    <property type="entry name" value="Spore Coat Polysaccharide Biosynthesis Protein SpsA, Chain A"/>
    <property type="match status" value="1"/>
</dbReference>
<protein>
    <recommendedName>
        <fullName evidence="2">Nucleotide-diphospho-sugar transferase domain-containing protein</fullName>
    </recommendedName>
</protein>